<name>A0A5A9XCD5_9BACT</name>
<dbReference type="Proteomes" id="UP000324298">
    <property type="component" value="Unassembled WGS sequence"/>
</dbReference>
<proteinExistence type="predicted"/>
<comment type="caution">
    <text evidence="1">The sequence shown here is derived from an EMBL/GenBank/DDBJ whole genome shotgun (WGS) entry which is preliminary data.</text>
</comment>
<sequence length="113" mass="12035">MRAIIAGPARELAETVHVAHSLFARMKGLLGRKSLDSGEALWIKPCKGIHTIGMRFAIDAVFLDGANRVVALIPSLPPNRISPIYRRAASVIELPAGTLAGISLAIGETIEIL</sequence>
<accession>A0A5A9XCD5</accession>
<dbReference type="Gene3D" id="2.60.120.1140">
    <property type="entry name" value="Protein of unknown function DUF192"/>
    <property type="match status" value="1"/>
</dbReference>
<keyword evidence="2" id="KW-1185">Reference proteome</keyword>
<dbReference type="AlphaFoldDB" id="A0A5A9XCD5"/>
<dbReference type="InterPro" id="IPR003795">
    <property type="entry name" value="DUF192"/>
</dbReference>
<reference evidence="1 2" key="1">
    <citation type="submission" date="2019-04" db="EMBL/GenBank/DDBJ databases">
        <title>Geobacter ruber sp. nov., ferric-reducing bacteria isolated from paddy soil.</title>
        <authorList>
            <person name="Xu Z."/>
            <person name="Masuda Y."/>
            <person name="Itoh H."/>
            <person name="Senoo K."/>
        </authorList>
    </citation>
    <scope>NUCLEOTIDE SEQUENCE [LARGE SCALE GENOMIC DNA]</scope>
    <source>
        <strain evidence="1 2">Red88</strain>
    </source>
</reference>
<dbReference type="Pfam" id="PF02643">
    <property type="entry name" value="DUF192"/>
    <property type="match status" value="1"/>
</dbReference>
<gene>
    <name evidence="1" type="ORF">ET418_12455</name>
</gene>
<dbReference type="OrthoDB" id="9813379at2"/>
<dbReference type="EMBL" id="SRSD01000007">
    <property type="protein sequence ID" value="KAA0890464.1"/>
    <property type="molecule type" value="Genomic_DNA"/>
</dbReference>
<dbReference type="InterPro" id="IPR038695">
    <property type="entry name" value="Saro_0823-like_sf"/>
</dbReference>
<organism evidence="1 2">
    <name type="scientific">Oryzomonas rubra</name>
    <dbReference type="NCBI Taxonomy" id="2509454"/>
    <lineage>
        <taxon>Bacteria</taxon>
        <taxon>Pseudomonadati</taxon>
        <taxon>Thermodesulfobacteriota</taxon>
        <taxon>Desulfuromonadia</taxon>
        <taxon>Geobacterales</taxon>
        <taxon>Geobacteraceae</taxon>
        <taxon>Oryzomonas</taxon>
    </lineage>
</organism>
<evidence type="ECO:0000313" key="1">
    <source>
        <dbReference type="EMBL" id="KAA0890464.1"/>
    </source>
</evidence>
<evidence type="ECO:0000313" key="2">
    <source>
        <dbReference type="Proteomes" id="UP000324298"/>
    </source>
</evidence>
<protein>
    <submittedName>
        <fullName evidence="1">DUF192 domain-containing protein</fullName>
    </submittedName>
</protein>
<dbReference type="RefSeq" id="WP_149307947.1">
    <property type="nucleotide sequence ID" value="NZ_SRSD01000007.1"/>
</dbReference>